<accession>A0A3R9R656</accession>
<dbReference type="AlphaFoldDB" id="A0A3R9R656"/>
<protein>
    <submittedName>
        <fullName evidence="2">Viral Gp157 protein</fullName>
    </submittedName>
</protein>
<evidence type="ECO:0000256" key="1">
    <source>
        <dbReference type="SAM" id="Coils"/>
    </source>
</evidence>
<dbReference type="OrthoDB" id="114966at2"/>
<name>A0A3R9R656_9BACT</name>
<gene>
    <name evidence="2" type="ORF">EDE15_4471</name>
</gene>
<organism evidence="2 3">
    <name type="scientific">Edaphobacter aggregans</name>
    <dbReference type="NCBI Taxonomy" id="570835"/>
    <lineage>
        <taxon>Bacteria</taxon>
        <taxon>Pseudomonadati</taxon>
        <taxon>Acidobacteriota</taxon>
        <taxon>Terriglobia</taxon>
        <taxon>Terriglobales</taxon>
        <taxon>Acidobacteriaceae</taxon>
        <taxon>Edaphobacter</taxon>
    </lineage>
</organism>
<sequence>MASKATPLIPFQGTTGALSSPAVVATDHSLLELDSELDAILDRIQDEIEEQGEASAEAMERLQLFCQAMDVKIDRIGRFLKVMETRAEYCKKESARYAARAKRAQNKIERTEFMVLYYLASHDLRKIESHEFTLKRNRNSQDSVVITEPDSIPDDLRRFEAKIDGPLWLDVIDALPRTLAEPLIASVRSSEPSNSAIKQHITNGGVVEGASVKRGYHLRIE</sequence>
<dbReference type="InterPro" id="IPR008840">
    <property type="entry name" value="Sipho_Gp157"/>
</dbReference>
<dbReference type="EMBL" id="RSDW01000001">
    <property type="protein sequence ID" value="RSL18866.1"/>
    <property type="molecule type" value="Genomic_DNA"/>
</dbReference>
<evidence type="ECO:0000313" key="2">
    <source>
        <dbReference type="EMBL" id="RSL18866.1"/>
    </source>
</evidence>
<dbReference type="RefSeq" id="WP_125487162.1">
    <property type="nucleotide sequence ID" value="NZ_RSDW01000001.1"/>
</dbReference>
<keyword evidence="3" id="KW-1185">Reference proteome</keyword>
<dbReference type="Proteomes" id="UP000269669">
    <property type="component" value="Unassembled WGS sequence"/>
</dbReference>
<keyword evidence="1" id="KW-0175">Coiled coil</keyword>
<reference evidence="2 3" key="1">
    <citation type="submission" date="2018-12" db="EMBL/GenBank/DDBJ databases">
        <title>Sequencing of bacterial isolates from soil warming experiment in Harvard Forest, Massachusetts, USA.</title>
        <authorList>
            <person name="Deangelis K."/>
        </authorList>
    </citation>
    <scope>NUCLEOTIDE SEQUENCE [LARGE SCALE GENOMIC DNA]</scope>
    <source>
        <strain evidence="2 3">EB153</strain>
    </source>
</reference>
<proteinExistence type="predicted"/>
<dbReference type="Pfam" id="PF05565">
    <property type="entry name" value="Sipho_Gp157"/>
    <property type="match status" value="1"/>
</dbReference>
<feature type="coiled-coil region" evidence="1">
    <location>
        <begin position="30"/>
        <end position="61"/>
    </location>
</feature>
<evidence type="ECO:0000313" key="3">
    <source>
        <dbReference type="Proteomes" id="UP000269669"/>
    </source>
</evidence>
<comment type="caution">
    <text evidence="2">The sequence shown here is derived from an EMBL/GenBank/DDBJ whole genome shotgun (WGS) entry which is preliminary data.</text>
</comment>